<name>A0ABM8YHV1_9BACI</name>
<sequence>MELPKMLMVFGAVLLVTGLLWQLIGKIPGDIVVKKGNFTFFFPVVTSIVISIVLSLVFYFIGKFR</sequence>
<dbReference type="Pfam" id="PF11146">
    <property type="entry name" value="DUF2905"/>
    <property type="match status" value="1"/>
</dbReference>
<accession>A0ABM8YHV1</accession>
<keyword evidence="1" id="KW-1133">Transmembrane helix</keyword>
<evidence type="ECO:0000313" key="2">
    <source>
        <dbReference type="EMBL" id="CAG9619472.1"/>
    </source>
</evidence>
<dbReference type="RefSeq" id="WP_230499404.1">
    <property type="nucleotide sequence ID" value="NZ_CAKJTJ010000001.1"/>
</dbReference>
<organism evidence="2 3">
    <name type="scientific">Sutcliffiella rhizosphaerae</name>
    <dbReference type="NCBI Taxonomy" id="2880967"/>
    <lineage>
        <taxon>Bacteria</taxon>
        <taxon>Bacillati</taxon>
        <taxon>Bacillota</taxon>
        <taxon>Bacilli</taxon>
        <taxon>Bacillales</taxon>
        <taxon>Bacillaceae</taxon>
        <taxon>Sutcliffiella</taxon>
    </lineage>
</organism>
<feature type="transmembrane region" description="Helical" evidence="1">
    <location>
        <begin position="41"/>
        <end position="61"/>
    </location>
</feature>
<evidence type="ECO:0000313" key="3">
    <source>
        <dbReference type="Proteomes" id="UP000789833"/>
    </source>
</evidence>
<evidence type="ECO:0000256" key="1">
    <source>
        <dbReference type="SAM" id="Phobius"/>
    </source>
</evidence>
<dbReference type="Proteomes" id="UP000789833">
    <property type="component" value="Unassembled WGS sequence"/>
</dbReference>
<dbReference type="PANTHER" id="PTHR36443:SF1">
    <property type="entry name" value="BSR5223 PROTEIN"/>
    <property type="match status" value="1"/>
</dbReference>
<dbReference type="InterPro" id="IPR021320">
    <property type="entry name" value="DUF2905"/>
</dbReference>
<evidence type="ECO:0008006" key="4">
    <source>
        <dbReference type="Google" id="ProtNLM"/>
    </source>
</evidence>
<protein>
    <recommendedName>
        <fullName evidence="4">DUF2905 domain-containing protein</fullName>
    </recommendedName>
</protein>
<proteinExistence type="predicted"/>
<dbReference type="EMBL" id="CAKJTJ010000001">
    <property type="protein sequence ID" value="CAG9619472.1"/>
    <property type="molecule type" value="Genomic_DNA"/>
</dbReference>
<comment type="caution">
    <text evidence="2">The sequence shown here is derived from an EMBL/GenBank/DDBJ whole genome shotgun (WGS) entry which is preliminary data.</text>
</comment>
<keyword evidence="1" id="KW-0812">Transmembrane</keyword>
<keyword evidence="3" id="KW-1185">Reference proteome</keyword>
<reference evidence="2 3" key="1">
    <citation type="submission" date="2021-10" db="EMBL/GenBank/DDBJ databases">
        <authorList>
            <person name="Criscuolo A."/>
        </authorList>
    </citation>
    <scope>NUCLEOTIDE SEQUENCE [LARGE SCALE GENOMIC DNA]</scope>
    <source>
        <strain evidence="3">CIP 111883</strain>
    </source>
</reference>
<gene>
    <name evidence="2" type="ORF">BACCIP111883_00239</name>
</gene>
<keyword evidence="1" id="KW-0472">Membrane</keyword>
<dbReference type="PANTHER" id="PTHR36443">
    <property type="entry name" value="BSR5223 PROTEIN"/>
    <property type="match status" value="1"/>
</dbReference>